<organism evidence="2">
    <name type="scientific">Rhodosorus marinus</name>
    <dbReference type="NCBI Taxonomy" id="101924"/>
    <lineage>
        <taxon>Eukaryota</taxon>
        <taxon>Rhodophyta</taxon>
        <taxon>Stylonematophyceae</taxon>
        <taxon>Stylonematales</taxon>
        <taxon>Stylonemataceae</taxon>
        <taxon>Rhodosorus</taxon>
    </lineage>
</organism>
<feature type="region of interest" description="Disordered" evidence="1">
    <location>
        <begin position="29"/>
        <end position="79"/>
    </location>
</feature>
<evidence type="ECO:0000313" key="2">
    <source>
        <dbReference type="EMBL" id="CAE0057969.1"/>
    </source>
</evidence>
<dbReference type="EMBL" id="HBHW01033738">
    <property type="protein sequence ID" value="CAE0057969.1"/>
    <property type="molecule type" value="Transcribed_RNA"/>
</dbReference>
<proteinExistence type="predicted"/>
<protein>
    <submittedName>
        <fullName evidence="2">Uncharacterized protein</fullName>
    </submittedName>
</protein>
<name>A0A7S3EKA6_9RHOD</name>
<gene>
    <name evidence="2" type="ORF">RMAR00112_LOCUS26023</name>
</gene>
<accession>A0A7S3EKA6</accession>
<reference evidence="2" key="1">
    <citation type="submission" date="2021-01" db="EMBL/GenBank/DDBJ databases">
        <authorList>
            <person name="Corre E."/>
            <person name="Pelletier E."/>
            <person name="Niang G."/>
            <person name="Scheremetjew M."/>
            <person name="Finn R."/>
            <person name="Kale V."/>
            <person name="Holt S."/>
            <person name="Cochrane G."/>
            <person name="Meng A."/>
            <person name="Brown T."/>
            <person name="Cohen L."/>
        </authorList>
    </citation>
    <scope>NUCLEOTIDE SEQUENCE</scope>
    <source>
        <strain evidence="2">CCMP 769</strain>
    </source>
</reference>
<dbReference type="AlphaFoldDB" id="A0A7S3EKA6"/>
<evidence type="ECO:0000256" key="1">
    <source>
        <dbReference type="SAM" id="MobiDB-lite"/>
    </source>
</evidence>
<sequence length="110" mass="11735">MESKTLDERGRGAGRMSFSNLLSRTRSVLRRKKAAAGPSRDVRTEAENSPVEVSNGSSSGHDDASQENESVGTPVFPVDGSILSARSARGKEAHALVMSFLGVELCWTQA</sequence>